<gene>
    <name evidence="1" type="ordered locus">LFE_1315</name>
</gene>
<dbReference type="EMBL" id="AP012342">
    <property type="protein sequence ID" value="BAM06998.1"/>
    <property type="molecule type" value="Genomic_DNA"/>
</dbReference>
<dbReference type="Proteomes" id="UP000007382">
    <property type="component" value="Chromosome"/>
</dbReference>
<dbReference type="HOGENOM" id="CLU_2935961_0_0_0"/>
<evidence type="ECO:0000313" key="2">
    <source>
        <dbReference type="Proteomes" id="UP000007382"/>
    </source>
</evidence>
<evidence type="ECO:0000313" key="1">
    <source>
        <dbReference type="EMBL" id="BAM06998.1"/>
    </source>
</evidence>
<reference evidence="1 2" key="1">
    <citation type="journal article" date="2012" name="J. Bacteriol.">
        <title>Complete Genome Sequence of Leptospirillum ferrooxidans Strain C2-3, Isolated from a Fresh Volcanic Ash Deposit on the Island of Miyake, Japan.</title>
        <authorList>
            <person name="Fujimura R."/>
            <person name="Sato Y."/>
            <person name="Nishizawa T."/>
            <person name="Oshima K."/>
            <person name="Kim S.-W."/>
            <person name="Hattori M."/>
            <person name="Kamijo T."/>
            <person name="Ohta H."/>
        </authorList>
    </citation>
    <scope>NUCLEOTIDE SEQUENCE [LARGE SCALE GENOMIC DNA]</scope>
    <source>
        <strain evidence="1 2">C2-3</strain>
    </source>
</reference>
<proteinExistence type="predicted"/>
<reference evidence="2" key="2">
    <citation type="submission" date="2012-03" db="EMBL/GenBank/DDBJ databases">
        <title>The complete genome sequence of the pioneer microbe on fresh volcanic deposit, Leptospirillum ferrooxidans strain C2-3.</title>
        <authorList>
            <person name="Fujimura R."/>
            <person name="Sato Y."/>
            <person name="Nishizawa T."/>
            <person name="Nanba K."/>
            <person name="Oshima K."/>
            <person name="Hattori M."/>
            <person name="Kamijo T."/>
            <person name="Ohta H."/>
        </authorList>
    </citation>
    <scope>NUCLEOTIDE SEQUENCE [LARGE SCALE GENOMIC DNA]</scope>
    <source>
        <strain evidence="2">C2-3</strain>
    </source>
</reference>
<dbReference type="KEGG" id="lfc:LFE_1315"/>
<protein>
    <submittedName>
        <fullName evidence="1">Uncharacterized protein</fullName>
    </submittedName>
</protein>
<accession>I0INZ9</accession>
<organism evidence="1 2">
    <name type="scientific">Leptospirillum ferrooxidans (strain C2-3)</name>
    <dbReference type="NCBI Taxonomy" id="1162668"/>
    <lineage>
        <taxon>Bacteria</taxon>
        <taxon>Pseudomonadati</taxon>
        <taxon>Nitrospirota</taxon>
        <taxon>Nitrospiria</taxon>
        <taxon>Nitrospirales</taxon>
        <taxon>Nitrospiraceae</taxon>
        <taxon>Leptospirillum</taxon>
    </lineage>
</organism>
<dbReference type="AlphaFoldDB" id="I0INZ9"/>
<name>I0INZ9_LEPFC</name>
<sequence>MTAPLPLVNDSTAFLLSSGVFQTIQYTPGVFLPLFSEIRLTERHYEEAGTQTGQFGTACP</sequence>
<keyword evidence="2" id="KW-1185">Reference proteome</keyword>
<dbReference type="PATRIC" id="fig|1162668.3.peg.1538"/>